<reference evidence="1 2" key="1">
    <citation type="submission" date="2012-11" db="EMBL/GenBank/DDBJ databases">
        <title>Whole genome sequence of Acidocella aminolytica 101 = DSM 11237.</title>
        <authorList>
            <person name="Azuma Y."/>
            <person name="Higashiura N."/>
            <person name="Hirakawa H."/>
            <person name="Matsushita K."/>
        </authorList>
    </citation>
    <scope>NUCLEOTIDE SEQUENCE [LARGE SCALE GENOMIC DNA]</scope>
    <source>
        <strain evidence="2">101 / DSM 11237</strain>
    </source>
</reference>
<comment type="caution">
    <text evidence="1">The sequence shown here is derived from an EMBL/GenBank/DDBJ whole genome shotgun (WGS) entry which is preliminary data.</text>
</comment>
<dbReference type="AlphaFoldDB" id="A0A0D6PG45"/>
<keyword evidence="2" id="KW-1185">Reference proteome</keyword>
<dbReference type="STRING" id="1120923.SAMN02746095_02498"/>
<gene>
    <name evidence="1" type="ORF">Aam_054_038</name>
</gene>
<dbReference type="RefSeq" id="WP_048879021.1">
    <property type="nucleotide sequence ID" value="NZ_BANC01000053.1"/>
</dbReference>
<sequence length="130" mass="13428">MMRHSRGLQAHKRQLRGIARLPLALMLVFSLGLLPGWAAAPCPAVPRVQVMTTTSPLAAPTQTGPSPACPCCPDQGANCTFGTGMAGIFTRSSANLPIGQAVSAIYPLSAASFPPGRTISPTAPPPRRIG</sequence>
<evidence type="ECO:0000313" key="1">
    <source>
        <dbReference type="EMBL" id="GAN80617.1"/>
    </source>
</evidence>
<dbReference type="Proteomes" id="UP000032668">
    <property type="component" value="Unassembled WGS sequence"/>
</dbReference>
<organism evidence="1 2">
    <name type="scientific">Acidocella aminolytica 101 = DSM 11237</name>
    <dbReference type="NCBI Taxonomy" id="1120923"/>
    <lineage>
        <taxon>Bacteria</taxon>
        <taxon>Pseudomonadati</taxon>
        <taxon>Pseudomonadota</taxon>
        <taxon>Alphaproteobacteria</taxon>
        <taxon>Acetobacterales</taxon>
        <taxon>Acidocellaceae</taxon>
        <taxon>Acidocella</taxon>
    </lineage>
</organism>
<evidence type="ECO:0000313" key="2">
    <source>
        <dbReference type="Proteomes" id="UP000032668"/>
    </source>
</evidence>
<protein>
    <submittedName>
        <fullName evidence="1">Uncharacterized protein</fullName>
    </submittedName>
</protein>
<dbReference type="EMBL" id="BANC01000053">
    <property type="protein sequence ID" value="GAN80617.1"/>
    <property type="molecule type" value="Genomic_DNA"/>
</dbReference>
<name>A0A0D6PG45_9PROT</name>
<proteinExistence type="predicted"/>
<accession>A0A0D6PG45</accession>